<dbReference type="EMBL" id="LBIA02000001">
    <property type="protein sequence ID" value="TKT73010.1"/>
    <property type="molecule type" value="Genomic_DNA"/>
</dbReference>
<proteinExistence type="predicted"/>
<reference evidence="3" key="1">
    <citation type="submission" date="2019-04" db="EMBL/GenBank/DDBJ databases">
        <title>Whole genome sequencing of cave bacteria.</title>
        <authorList>
            <person name="Gan H.M."/>
            <person name="Barton H."/>
            <person name="Savka M.A."/>
        </authorList>
    </citation>
    <scope>NUCLEOTIDE SEQUENCE [LARGE SCALE GENOMIC DNA]</scope>
    <source>
        <strain evidence="3">LC387</strain>
    </source>
</reference>
<comment type="caution">
    <text evidence="3">The sequence shown here is derived from an EMBL/GenBank/DDBJ whole genome shotgun (WGS) entry which is preliminary data.</text>
</comment>
<protein>
    <submittedName>
        <fullName evidence="3">DUF2147 domain-containing protein</fullName>
    </submittedName>
</protein>
<evidence type="ECO:0000256" key="1">
    <source>
        <dbReference type="SAM" id="SignalP"/>
    </source>
</evidence>
<dbReference type="InterPro" id="IPR019223">
    <property type="entry name" value="DUF2147"/>
</dbReference>
<dbReference type="Gene3D" id="2.40.128.520">
    <property type="match status" value="1"/>
</dbReference>
<name>A0A4U6BR07_9BRAD</name>
<evidence type="ECO:0000259" key="2">
    <source>
        <dbReference type="Pfam" id="PF09917"/>
    </source>
</evidence>
<gene>
    <name evidence="3" type="ORF">YH63_017140</name>
</gene>
<dbReference type="PANTHER" id="PTHR36919:SF2">
    <property type="entry name" value="BLL6627 PROTEIN"/>
    <property type="match status" value="1"/>
</dbReference>
<keyword evidence="1" id="KW-0732">Signal</keyword>
<dbReference type="AlphaFoldDB" id="A0A4U6BR07"/>
<evidence type="ECO:0000313" key="4">
    <source>
        <dbReference type="Proteomes" id="UP000034832"/>
    </source>
</evidence>
<feature type="domain" description="DUF2147" evidence="2">
    <location>
        <begin position="26"/>
        <end position="123"/>
    </location>
</feature>
<sequence length="125" mass="12948">MTFRIAAAVAAFALIATPAFAGDPSGTWLRDTGASRVKIGPCGGGAYCGSLVWLKPGIETPAKVGQRIFYDMKPDGTDAWKGSAFNPEDGKTYAGKMSLSGSTLTTAGCAMGGMICKSTTWTRVN</sequence>
<dbReference type="STRING" id="211460.YH63_01900"/>
<dbReference type="RefSeq" id="WP_046826556.1">
    <property type="nucleotide sequence ID" value="NZ_LBIA02000001.1"/>
</dbReference>
<feature type="chain" id="PRO_5020266404" evidence="1">
    <location>
        <begin position="22"/>
        <end position="125"/>
    </location>
</feature>
<dbReference type="PANTHER" id="PTHR36919">
    <property type="entry name" value="BLR1215 PROTEIN"/>
    <property type="match status" value="1"/>
</dbReference>
<dbReference type="Pfam" id="PF09917">
    <property type="entry name" value="DUF2147"/>
    <property type="match status" value="1"/>
</dbReference>
<evidence type="ECO:0000313" key="3">
    <source>
        <dbReference type="EMBL" id="TKT73010.1"/>
    </source>
</evidence>
<accession>A0A4U6BR07</accession>
<feature type="signal peptide" evidence="1">
    <location>
        <begin position="1"/>
        <end position="21"/>
    </location>
</feature>
<organism evidence="3 4">
    <name type="scientific">Afipia massiliensis</name>
    <dbReference type="NCBI Taxonomy" id="211460"/>
    <lineage>
        <taxon>Bacteria</taxon>
        <taxon>Pseudomonadati</taxon>
        <taxon>Pseudomonadota</taxon>
        <taxon>Alphaproteobacteria</taxon>
        <taxon>Hyphomicrobiales</taxon>
        <taxon>Nitrobacteraceae</taxon>
        <taxon>Afipia</taxon>
    </lineage>
</organism>
<keyword evidence="4" id="KW-1185">Reference proteome</keyword>
<dbReference type="Proteomes" id="UP000034832">
    <property type="component" value="Unassembled WGS sequence"/>
</dbReference>
<dbReference type="OrthoDB" id="9811671at2"/>